<keyword evidence="1" id="KW-0472">Membrane</keyword>
<keyword evidence="1" id="KW-0812">Transmembrane</keyword>
<proteinExistence type="predicted"/>
<name>A0ABP5MTJ9_9MICO</name>
<feature type="transmembrane region" description="Helical" evidence="1">
    <location>
        <begin position="7"/>
        <end position="31"/>
    </location>
</feature>
<comment type="caution">
    <text evidence="2">The sequence shown here is derived from an EMBL/GenBank/DDBJ whole genome shotgun (WGS) entry which is preliminary data.</text>
</comment>
<organism evidence="2 3">
    <name type="scientific">Agrococcus versicolor</name>
    <dbReference type="NCBI Taxonomy" id="501482"/>
    <lineage>
        <taxon>Bacteria</taxon>
        <taxon>Bacillati</taxon>
        <taxon>Actinomycetota</taxon>
        <taxon>Actinomycetes</taxon>
        <taxon>Micrococcales</taxon>
        <taxon>Microbacteriaceae</taxon>
        <taxon>Agrococcus</taxon>
    </lineage>
</organism>
<gene>
    <name evidence="2" type="ORF">GCM10009846_29870</name>
</gene>
<dbReference type="Proteomes" id="UP001501599">
    <property type="component" value="Unassembled WGS sequence"/>
</dbReference>
<evidence type="ECO:0008006" key="4">
    <source>
        <dbReference type="Google" id="ProtNLM"/>
    </source>
</evidence>
<keyword evidence="1" id="KW-1133">Transmembrane helix</keyword>
<evidence type="ECO:0000313" key="3">
    <source>
        <dbReference type="Proteomes" id="UP001501599"/>
    </source>
</evidence>
<evidence type="ECO:0000256" key="1">
    <source>
        <dbReference type="SAM" id="Phobius"/>
    </source>
</evidence>
<feature type="transmembrane region" description="Helical" evidence="1">
    <location>
        <begin position="37"/>
        <end position="58"/>
    </location>
</feature>
<evidence type="ECO:0000313" key="2">
    <source>
        <dbReference type="EMBL" id="GAA2176360.1"/>
    </source>
</evidence>
<dbReference type="EMBL" id="BAAAQT010000008">
    <property type="protein sequence ID" value="GAA2176360.1"/>
    <property type="molecule type" value="Genomic_DNA"/>
</dbReference>
<reference evidence="3" key="1">
    <citation type="journal article" date="2019" name="Int. J. Syst. Evol. Microbiol.">
        <title>The Global Catalogue of Microorganisms (GCM) 10K type strain sequencing project: providing services to taxonomists for standard genome sequencing and annotation.</title>
        <authorList>
            <consortium name="The Broad Institute Genomics Platform"/>
            <consortium name="The Broad Institute Genome Sequencing Center for Infectious Disease"/>
            <person name="Wu L."/>
            <person name="Ma J."/>
        </authorList>
    </citation>
    <scope>NUCLEOTIDE SEQUENCE [LARGE SCALE GENOMIC DNA]</scope>
    <source>
        <strain evidence="3">JCM 16026</strain>
    </source>
</reference>
<accession>A0ABP5MTJ9</accession>
<dbReference type="RefSeq" id="WP_344344884.1">
    <property type="nucleotide sequence ID" value="NZ_BAAAQT010000008.1"/>
</dbReference>
<protein>
    <recommendedName>
        <fullName evidence="4">Integral membrane protein</fullName>
    </recommendedName>
</protein>
<sequence>MSLSRGLAIGALAVYATTATMGVGLATGAWRNERHRWVHHVGFIAATTLTAATVVAGLRDAPGRALAAAPALLPLAALPRIRTRSRWHPTVALTAAPWLVAAVARPDRKE</sequence>
<keyword evidence="3" id="KW-1185">Reference proteome</keyword>